<gene>
    <name evidence="1" type="ORF">ACFSKW_30175</name>
</gene>
<dbReference type="EMBL" id="JBHUFV010000047">
    <property type="protein sequence ID" value="MFD1935747.1"/>
    <property type="molecule type" value="Genomic_DNA"/>
</dbReference>
<dbReference type="InterPro" id="IPR011989">
    <property type="entry name" value="ARM-like"/>
</dbReference>
<dbReference type="RefSeq" id="WP_379575866.1">
    <property type="nucleotide sequence ID" value="NZ_JBHUFV010000047.1"/>
</dbReference>
<organism evidence="1 2">
    <name type="scientific">Nonomuraea mangrovi</name>
    <dbReference type="NCBI Taxonomy" id="2316207"/>
    <lineage>
        <taxon>Bacteria</taxon>
        <taxon>Bacillati</taxon>
        <taxon>Actinomycetota</taxon>
        <taxon>Actinomycetes</taxon>
        <taxon>Streptosporangiales</taxon>
        <taxon>Streptosporangiaceae</taxon>
        <taxon>Nonomuraea</taxon>
    </lineage>
</organism>
<dbReference type="Proteomes" id="UP001597368">
    <property type="component" value="Unassembled WGS sequence"/>
</dbReference>
<keyword evidence="2" id="KW-1185">Reference proteome</keyword>
<evidence type="ECO:0000313" key="1">
    <source>
        <dbReference type="EMBL" id="MFD1935747.1"/>
    </source>
</evidence>
<dbReference type="SUPFAM" id="SSF48371">
    <property type="entry name" value="ARM repeat"/>
    <property type="match status" value="2"/>
</dbReference>
<name>A0ABW4T1H3_9ACTN</name>
<evidence type="ECO:0000313" key="2">
    <source>
        <dbReference type="Proteomes" id="UP001597368"/>
    </source>
</evidence>
<accession>A0ABW4T1H3</accession>
<sequence length="264" mass="29345">MPIGDSELWDLARAKTVKQRVLAAQAVSAPESVIALLVSDPSPAVRRTLAARDDLHVRETLHRLAHDPDLKTRQALAANPICPPEILVELVHDPHWSVRWDLPSHPNTNSQVRHAITESPDVDLRRLMAEDASLDYETARLLLSDDAETVRAALAAHTTYPDILETLLSEHDNDVRAGAAQNGLTTAAQRHSLARDRSALVRANLLKFVPLEEDDLRLLARDRSINVRWWLATWPSTPTSVLQILAQDSNLEIASQATATLRER</sequence>
<proteinExistence type="predicted"/>
<protein>
    <recommendedName>
        <fullName evidence="3">Leucine rich repeat variant</fullName>
    </recommendedName>
</protein>
<dbReference type="InterPro" id="IPR016024">
    <property type="entry name" value="ARM-type_fold"/>
</dbReference>
<dbReference type="Gene3D" id="1.25.10.10">
    <property type="entry name" value="Leucine-rich Repeat Variant"/>
    <property type="match status" value="1"/>
</dbReference>
<reference evidence="2" key="1">
    <citation type="journal article" date="2019" name="Int. J. Syst. Evol. Microbiol.">
        <title>The Global Catalogue of Microorganisms (GCM) 10K type strain sequencing project: providing services to taxonomists for standard genome sequencing and annotation.</title>
        <authorList>
            <consortium name="The Broad Institute Genomics Platform"/>
            <consortium name="The Broad Institute Genome Sequencing Center for Infectious Disease"/>
            <person name="Wu L."/>
            <person name="Ma J."/>
        </authorList>
    </citation>
    <scope>NUCLEOTIDE SEQUENCE [LARGE SCALE GENOMIC DNA]</scope>
    <source>
        <strain evidence="2">ICMP 6774ER</strain>
    </source>
</reference>
<comment type="caution">
    <text evidence="1">The sequence shown here is derived from an EMBL/GenBank/DDBJ whole genome shotgun (WGS) entry which is preliminary data.</text>
</comment>
<evidence type="ECO:0008006" key="3">
    <source>
        <dbReference type="Google" id="ProtNLM"/>
    </source>
</evidence>